<protein>
    <submittedName>
        <fullName evidence="2">Uncharacterized protein</fullName>
    </submittedName>
</protein>
<organism evidence="2 3">
    <name type="scientific">Catenaria anguillulae PL171</name>
    <dbReference type="NCBI Taxonomy" id="765915"/>
    <lineage>
        <taxon>Eukaryota</taxon>
        <taxon>Fungi</taxon>
        <taxon>Fungi incertae sedis</taxon>
        <taxon>Blastocladiomycota</taxon>
        <taxon>Blastocladiomycetes</taxon>
        <taxon>Blastocladiales</taxon>
        <taxon>Catenariaceae</taxon>
        <taxon>Catenaria</taxon>
    </lineage>
</organism>
<evidence type="ECO:0000256" key="1">
    <source>
        <dbReference type="SAM" id="MobiDB-lite"/>
    </source>
</evidence>
<dbReference type="AlphaFoldDB" id="A0A1Y2HIC6"/>
<comment type="caution">
    <text evidence="2">The sequence shown here is derived from an EMBL/GenBank/DDBJ whole genome shotgun (WGS) entry which is preliminary data.</text>
</comment>
<feature type="region of interest" description="Disordered" evidence="1">
    <location>
        <begin position="1"/>
        <end position="63"/>
    </location>
</feature>
<gene>
    <name evidence="2" type="ORF">BCR44DRAFT_1439381</name>
</gene>
<evidence type="ECO:0000313" key="2">
    <source>
        <dbReference type="EMBL" id="ORZ32832.1"/>
    </source>
</evidence>
<proteinExistence type="predicted"/>
<keyword evidence="3" id="KW-1185">Reference proteome</keyword>
<reference evidence="2 3" key="1">
    <citation type="submission" date="2016-07" db="EMBL/GenBank/DDBJ databases">
        <title>Pervasive Adenine N6-methylation of Active Genes in Fungi.</title>
        <authorList>
            <consortium name="DOE Joint Genome Institute"/>
            <person name="Mondo S.J."/>
            <person name="Dannebaum R.O."/>
            <person name="Kuo R.C."/>
            <person name="Labutti K."/>
            <person name="Haridas S."/>
            <person name="Kuo A."/>
            <person name="Salamov A."/>
            <person name="Ahrendt S.R."/>
            <person name="Lipzen A."/>
            <person name="Sullivan W."/>
            <person name="Andreopoulos W.B."/>
            <person name="Clum A."/>
            <person name="Lindquist E."/>
            <person name="Daum C."/>
            <person name="Ramamoorthy G.K."/>
            <person name="Gryganskyi A."/>
            <person name="Culley D."/>
            <person name="Magnuson J.K."/>
            <person name="James T.Y."/>
            <person name="O'Malley M.A."/>
            <person name="Stajich J.E."/>
            <person name="Spatafora J.W."/>
            <person name="Visel A."/>
            <person name="Grigoriev I.V."/>
        </authorList>
    </citation>
    <scope>NUCLEOTIDE SEQUENCE [LARGE SCALE GENOMIC DNA]</scope>
    <source>
        <strain evidence="2 3">PL171</strain>
    </source>
</reference>
<dbReference type="Proteomes" id="UP000193411">
    <property type="component" value="Unassembled WGS sequence"/>
</dbReference>
<sequence length="101" mass="10895">MISFSNDHPPPVPSLNMTPPPMNGPYQQGGNSGSHAIHPQPHPTGPVQQQRGAPSMSQTQPTGTKKWVSCFCSLARFHQPFPFLPPFIPLRTVVLSGLAVT</sequence>
<name>A0A1Y2HIC6_9FUNG</name>
<evidence type="ECO:0000313" key="3">
    <source>
        <dbReference type="Proteomes" id="UP000193411"/>
    </source>
</evidence>
<feature type="compositionally biased region" description="Pro residues" evidence="1">
    <location>
        <begin position="8"/>
        <end position="23"/>
    </location>
</feature>
<dbReference type="EMBL" id="MCFL01000041">
    <property type="protein sequence ID" value="ORZ32832.1"/>
    <property type="molecule type" value="Genomic_DNA"/>
</dbReference>
<accession>A0A1Y2HIC6</accession>
<feature type="compositionally biased region" description="Polar residues" evidence="1">
    <location>
        <begin position="46"/>
        <end position="63"/>
    </location>
</feature>